<reference evidence="1" key="1">
    <citation type="submission" date="2023-06" db="EMBL/GenBank/DDBJ databases">
        <authorList>
            <consortium name="Lawrence Berkeley National Laboratory"/>
            <person name="Ahrendt S."/>
            <person name="Sahu N."/>
            <person name="Indic B."/>
            <person name="Wong-Bajracharya J."/>
            <person name="Merenyi Z."/>
            <person name="Ke H.-M."/>
            <person name="Monk M."/>
            <person name="Kocsube S."/>
            <person name="Drula E."/>
            <person name="Lipzen A."/>
            <person name="Balint B."/>
            <person name="Henrissat B."/>
            <person name="Andreopoulos B."/>
            <person name="Martin F.M."/>
            <person name="Harder C.B."/>
            <person name="Rigling D."/>
            <person name="Ford K.L."/>
            <person name="Foster G.D."/>
            <person name="Pangilinan J."/>
            <person name="Papanicolaou A."/>
            <person name="Barry K."/>
            <person name="LaButti K."/>
            <person name="Viragh M."/>
            <person name="Koriabine M."/>
            <person name="Yan M."/>
            <person name="Riley R."/>
            <person name="Champramary S."/>
            <person name="Plett K.L."/>
            <person name="Tsai I.J."/>
            <person name="Slot J."/>
            <person name="Sipos G."/>
            <person name="Plett J."/>
            <person name="Nagy L.G."/>
            <person name="Grigoriev I.V."/>
        </authorList>
    </citation>
    <scope>NUCLEOTIDE SEQUENCE</scope>
    <source>
        <strain evidence="1">FPL87.14</strain>
    </source>
</reference>
<accession>A0AA39K9I7</accession>
<gene>
    <name evidence="1" type="ORF">EV421DRAFT_99278</name>
</gene>
<dbReference type="Proteomes" id="UP001175226">
    <property type="component" value="Unassembled WGS sequence"/>
</dbReference>
<protein>
    <submittedName>
        <fullName evidence="1">Uncharacterized protein</fullName>
    </submittedName>
</protein>
<comment type="caution">
    <text evidence="1">The sequence shown here is derived from an EMBL/GenBank/DDBJ whole genome shotgun (WGS) entry which is preliminary data.</text>
</comment>
<organism evidence="1 2">
    <name type="scientific">Armillaria borealis</name>
    <dbReference type="NCBI Taxonomy" id="47425"/>
    <lineage>
        <taxon>Eukaryota</taxon>
        <taxon>Fungi</taxon>
        <taxon>Dikarya</taxon>
        <taxon>Basidiomycota</taxon>
        <taxon>Agaricomycotina</taxon>
        <taxon>Agaricomycetes</taxon>
        <taxon>Agaricomycetidae</taxon>
        <taxon>Agaricales</taxon>
        <taxon>Marasmiineae</taxon>
        <taxon>Physalacriaceae</taxon>
        <taxon>Armillaria</taxon>
    </lineage>
</organism>
<dbReference type="AlphaFoldDB" id="A0AA39K9I7"/>
<dbReference type="EMBL" id="JAUEPT010000001">
    <property type="protein sequence ID" value="KAK0456882.1"/>
    <property type="molecule type" value="Genomic_DNA"/>
</dbReference>
<keyword evidence="2" id="KW-1185">Reference proteome</keyword>
<evidence type="ECO:0000313" key="1">
    <source>
        <dbReference type="EMBL" id="KAK0456882.1"/>
    </source>
</evidence>
<evidence type="ECO:0000313" key="2">
    <source>
        <dbReference type="Proteomes" id="UP001175226"/>
    </source>
</evidence>
<name>A0AA39K9I7_9AGAR</name>
<sequence>MTTPTKASHSMVNDSVSAYDIMRKARMVIFSWVQMLVKKLQETVKEDDMQDLQCCIFELAATIQATYDVEPEHVQTLLQSDEDVKILVESAIIMHDNTPIRQQFISLEMQRLLH</sequence>
<proteinExistence type="predicted"/>